<dbReference type="Gene3D" id="3.40.50.1000">
    <property type="entry name" value="HAD superfamily/HAD-like"/>
    <property type="match status" value="1"/>
</dbReference>
<evidence type="ECO:0008006" key="3">
    <source>
        <dbReference type="Google" id="ProtNLM"/>
    </source>
</evidence>
<keyword evidence="2" id="KW-1185">Reference proteome</keyword>
<dbReference type="RefSeq" id="WP_343925196.1">
    <property type="nucleotide sequence ID" value="NZ_BAAAKW010000031.1"/>
</dbReference>
<organism evidence="1 2">
    <name type="scientific">Rhodoglobus aureus</name>
    <dbReference type="NCBI Taxonomy" id="191497"/>
    <lineage>
        <taxon>Bacteria</taxon>
        <taxon>Bacillati</taxon>
        <taxon>Actinomycetota</taxon>
        <taxon>Actinomycetes</taxon>
        <taxon>Micrococcales</taxon>
        <taxon>Microbacteriaceae</taxon>
        <taxon>Rhodoglobus</taxon>
    </lineage>
</organism>
<dbReference type="SUPFAM" id="SSF56784">
    <property type="entry name" value="HAD-like"/>
    <property type="match status" value="1"/>
</dbReference>
<dbReference type="NCBIfam" id="TIGR01681">
    <property type="entry name" value="HAD-SF-IIIC"/>
    <property type="match status" value="1"/>
</dbReference>
<dbReference type="InterPro" id="IPR036412">
    <property type="entry name" value="HAD-like_sf"/>
</dbReference>
<gene>
    <name evidence="1" type="ORF">GCM10009655_18330</name>
</gene>
<evidence type="ECO:0000313" key="1">
    <source>
        <dbReference type="EMBL" id="GAA1219176.1"/>
    </source>
</evidence>
<comment type="caution">
    <text evidence="1">The sequence shown here is derived from an EMBL/GenBank/DDBJ whole genome shotgun (WGS) entry which is preliminary data.</text>
</comment>
<proteinExistence type="predicted"/>
<sequence length="624" mass="70356">MSDQTPTRTTKPKTTPEADVKLVIWDLDETYWNGTLSEGAVHGIPRNSQIVRELNRRGVVSAICSKNDLHQAKEELERSGEWELFVFPSVDWTPKGPRIAAMLQDMGLRPPNVLFVDDNVGNLREAEHYVPGIQTAEPHELAGLLARPSVKGKDDTKLSRLAQYRTLQAKVKARDEMGGSNEEFLISSNIRVGIHTDPTTQLDRLLELVNRSNQLNYTKQRFTRAEFESTLANEDFVSGYITARDNFGDHGICGFFVHDGKSLINFSFSCRILNMGIENWVYQELGALPLEIVGEVATPLDSSKPITWVTAQRDDESQRVPAAAQTSRRTGRVLLKGGCDLSVVLEHLGGDIQSEFSFPSSTGALVHQEHTEILKRASEETLNDYGEIIDRLPFLDRAAYQSAIISSPEKFDTVVYSALMDFTQGLYRYRDTDFVVPFGEYTMDATSTSYQERYTSRQSRVGYTKEFFAWFSENFHFEGMVSPATVAHNIRWLREKLPETVRLIIINGAEIVSPSEAELDRHKHHAECNHALDLLVEEVPGIQLCDVRLVVSSTTDLTNNLRHYSRRAYFEISTQLSSLLTDSNVKSKSRAGFVVGELLAKVDRTGRRIVRSLINRVSVKKPHK</sequence>
<accession>A0ABN1VSZ6</accession>
<dbReference type="Proteomes" id="UP001500943">
    <property type="component" value="Unassembled WGS sequence"/>
</dbReference>
<reference evidence="1 2" key="1">
    <citation type="journal article" date="2019" name="Int. J. Syst. Evol. Microbiol.">
        <title>The Global Catalogue of Microorganisms (GCM) 10K type strain sequencing project: providing services to taxonomists for standard genome sequencing and annotation.</title>
        <authorList>
            <consortium name="The Broad Institute Genomics Platform"/>
            <consortium name="The Broad Institute Genome Sequencing Center for Infectious Disease"/>
            <person name="Wu L."/>
            <person name="Ma J."/>
        </authorList>
    </citation>
    <scope>NUCLEOTIDE SEQUENCE [LARGE SCALE GENOMIC DNA]</scope>
    <source>
        <strain evidence="1 2">JCM 12762</strain>
    </source>
</reference>
<dbReference type="InterPro" id="IPR023214">
    <property type="entry name" value="HAD_sf"/>
</dbReference>
<evidence type="ECO:0000313" key="2">
    <source>
        <dbReference type="Proteomes" id="UP001500943"/>
    </source>
</evidence>
<dbReference type="EMBL" id="BAAAKW010000031">
    <property type="protein sequence ID" value="GAA1219176.1"/>
    <property type="molecule type" value="Genomic_DNA"/>
</dbReference>
<name>A0ABN1VSZ6_9MICO</name>
<protein>
    <recommendedName>
        <fullName evidence="3">HAD-IIIC family phosphatase</fullName>
    </recommendedName>
</protein>
<dbReference type="InterPro" id="IPR010033">
    <property type="entry name" value="HAD_SF_ppase_IIIC"/>
</dbReference>